<name>A0A449AZJ4_9BACT</name>
<dbReference type="KEGG" id="mgal:NCTC10186_00397"/>
<proteinExistence type="predicted"/>
<protein>
    <submittedName>
        <fullName evidence="1">Uncharacterized protein</fullName>
    </submittedName>
</protein>
<dbReference type="EMBL" id="LR215031">
    <property type="protein sequence ID" value="VEU72921.1"/>
    <property type="molecule type" value="Genomic_DNA"/>
</dbReference>
<keyword evidence="2" id="KW-1185">Reference proteome</keyword>
<dbReference type="OrthoDB" id="9996955at2"/>
<reference evidence="1 2" key="1">
    <citation type="submission" date="2019-01" db="EMBL/GenBank/DDBJ databases">
        <authorList>
            <consortium name="Pathogen Informatics"/>
        </authorList>
    </citation>
    <scope>NUCLEOTIDE SEQUENCE [LARGE SCALE GENOMIC DNA]</scope>
    <source>
        <strain evidence="1 2">NCTC10186</strain>
    </source>
</reference>
<organism evidence="1 2">
    <name type="scientific">Mycoplasmopsis gallopavonis</name>
    <dbReference type="NCBI Taxonomy" id="76629"/>
    <lineage>
        <taxon>Bacteria</taxon>
        <taxon>Bacillati</taxon>
        <taxon>Mycoplasmatota</taxon>
        <taxon>Mycoplasmoidales</taxon>
        <taxon>Metamycoplasmataceae</taxon>
        <taxon>Mycoplasmopsis</taxon>
    </lineage>
</organism>
<accession>A0A449AZJ4</accession>
<evidence type="ECO:0000313" key="2">
    <source>
        <dbReference type="Proteomes" id="UP000289862"/>
    </source>
</evidence>
<evidence type="ECO:0000313" key="1">
    <source>
        <dbReference type="EMBL" id="VEU72921.1"/>
    </source>
</evidence>
<sequence length="168" mass="19587">MLKKRKIKFLFGIVNTTFLFIPSCVNTTQNSMKIDTLEKMQLATKQLVNFQPKINLPINQSLQNFTIDDLIANHYINWNIFEQEVIINGKKAKLNGQLLEIEFTTGTNEAIFKYLWTSEFLNDKVPRRYTLQNLKELPYSNEPFCHFGHCHPASNRPTIIIVKNPNIK</sequence>
<dbReference type="RefSeq" id="WP_119571948.1">
    <property type="nucleotide sequence ID" value="NZ_LR215031.1"/>
</dbReference>
<dbReference type="Proteomes" id="UP000289862">
    <property type="component" value="Chromosome"/>
</dbReference>
<gene>
    <name evidence="1" type="ORF">NCTC10186_00397</name>
</gene>
<dbReference type="AlphaFoldDB" id="A0A449AZJ4"/>